<name>A0ACB9A9R7_ARCLA</name>
<accession>A0ACB9A9R7</accession>
<evidence type="ECO:0000313" key="2">
    <source>
        <dbReference type="Proteomes" id="UP001055879"/>
    </source>
</evidence>
<reference evidence="1 2" key="2">
    <citation type="journal article" date="2022" name="Mol. Ecol. Resour.">
        <title>The genomes of chicory, endive, great burdock and yacon provide insights into Asteraceae paleo-polyploidization history and plant inulin production.</title>
        <authorList>
            <person name="Fan W."/>
            <person name="Wang S."/>
            <person name="Wang H."/>
            <person name="Wang A."/>
            <person name="Jiang F."/>
            <person name="Liu H."/>
            <person name="Zhao H."/>
            <person name="Xu D."/>
            <person name="Zhang Y."/>
        </authorList>
    </citation>
    <scope>NUCLEOTIDE SEQUENCE [LARGE SCALE GENOMIC DNA]</scope>
    <source>
        <strain evidence="2">cv. Niubang</strain>
    </source>
</reference>
<evidence type="ECO:0000313" key="1">
    <source>
        <dbReference type="EMBL" id="KAI3706729.1"/>
    </source>
</evidence>
<reference evidence="2" key="1">
    <citation type="journal article" date="2022" name="Mol. Ecol. Resour.">
        <title>The genomes of chicory, endive, great burdock and yacon provide insights into Asteraceae palaeo-polyploidization history and plant inulin production.</title>
        <authorList>
            <person name="Fan W."/>
            <person name="Wang S."/>
            <person name="Wang H."/>
            <person name="Wang A."/>
            <person name="Jiang F."/>
            <person name="Liu H."/>
            <person name="Zhao H."/>
            <person name="Xu D."/>
            <person name="Zhang Y."/>
        </authorList>
    </citation>
    <scope>NUCLEOTIDE SEQUENCE [LARGE SCALE GENOMIC DNA]</scope>
    <source>
        <strain evidence="2">cv. Niubang</strain>
    </source>
</reference>
<dbReference type="EMBL" id="CM042054">
    <property type="protein sequence ID" value="KAI3706729.1"/>
    <property type="molecule type" value="Genomic_DNA"/>
</dbReference>
<organism evidence="1 2">
    <name type="scientific">Arctium lappa</name>
    <name type="common">Greater burdock</name>
    <name type="synonym">Lappa major</name>
    <dbReference type="NCBI Taxonomy" id="4217"/>
    <lineage>
        <taxon>Eukaryota</taxon>
        <taxon>Viridiplantae</taxon>
        <taxon>Streptophyta</taxon>
        <taxon>Embryophyta</taxon>
        <taxon>Tracheophyta</taxon>
        <taxon>Spermatophyta</taxon>
        <taxon>Magnoliopsida</taxon>
        <taxon>eudicotyledons</taxon>
        <taxon>Gunneridae</taxon>
        <taxon>Pentapetalae</taxon>
        <taxon>asterids</taxon>
        <taxon>campanulids</taxon>
        <taxon>Asterales</taxon>
        <taxon>Asteraceae</taxon>
        <taxon>Carduoideae</taxon>
        <taxon>Cardueae</taxon>
        <taxon>Arctiinae</taxon>
        <taxon>Arctium</taxon>
    </lineage>
</organism>
<protein>
    <submittedName>
        <fullName evidence="1">Uncharacterized protein</fullName>
    </submittedName>
</protein>
<dbReference type="Proteomes" id="UP001055879">
    <property type="component" value="Linkage Group LG08"/>
</dbReference>
<keyword evidence="2" id="KW-1185">Reference proteome</keyword>
<comment type="caution">
    <text evidence="1">The sequence shown here is derived from an EMBL/GenBank/DDBJ whole genome shotgun (WGS) entry which is preliminary data.</text>
</comment>
<sequence>MHTGVFGSWLHPTQYITRLCKDEIGCARKACFFAHIVEELPLVYTSTGSPMPSPKSGSVSSIEMGSMSSLALGSTPTMSPPSSPMWQKKVSHLSSPALQPLPFLFEMEQRCRSVEVWTNSLRISNSTKQTGLNMNNGGRVDDNEFDEKKIRVDSDEFGRAISKVAVAQICERVGFQSFNDTALEALADVAIRYVKDLGKIAKFYANVANRTECNVFDVIQGLEDLGSSTGFPGGSEICTSLVGSGSMKEIMEYVEVIEEVPFAQPVPSFPIVKDRRRTPSFTQMGETPGFKHVPEWLPAFPDPHTYIHSPVWNERTSDPRSDKVELARQRRKAENSLLSLQKRLLLSSGSAVPSTSEVANGSKKSRFLAESENLFLASGLRRGEGDGSSFVLPTKDVNEPHMENRVSLLETFAPVIEALNGSVSESGENGERELPDKRPAVRLNFNNGRKMIGDSLDLRLWNRGTGRISSWFGRDDVMDDKKRRAEYILRQSMENPLDLPQL</sequence>
<gene>
    <name evidence="1" type="ORF">L6452_24661</name>
</gene>
<proteinExistence type="predicted"/>